<dbReference type="SMART" id="SM00209">
    <property type="entry name" value="TSP1"/>
    <property type="match status" value="1"/>
</dbReference>
<evidence type="ECO:0000256" key="9">
    <source>
        <dbReference type="ARBA" id="ARBA00081743"/>
    </source>
</evidence>
<evidence type="ECO:0000256" key="11">
    <source>
        <dbReference type="SAM" id="SignalP"/>
    </source>
</evidence>
<dbReference type="PROSITE" id="PS50092">
    <property type="entry name" value="TSP1"/>
    <property type="match status" value="1"/>
</dbReference>
<comment type="similarity">
    <text evidence="2">Belongs to the CCN family.</text>
</comment>
<evidence type="ECO:0000259" key="12">
    <source>
        <dbReference type="PROSITE" id="PS50184"/>
    </source>
</evidence>
<dbReference type="EMBL" id="AGCU01148101">
    <property type="status" value="NOT_ANNOTATED_CDS"/>
    <property type="molecule type" value="Genomic_DNA"/>
</dbReference>
<reference evidence="14" key="2">
    <citation type="journal article" date="2013" name="Nat. Genet.">
        <title>The draft genomes of soft-shell turtle and green sea turtle yield insights into the development and evolution of the turtle-specific body plan.</title>
        <authorList>
            <person name="Wang Z."/>
            <person name="Pascual-Anaya J."/>
            <person name="Zadissa A."/>
            <person name="Li W."/>
            <person name="Niimura Y."/>
            <person name="Huang Z."/>
            <person name="Li C."/>
            <person name="White S."/>
            <person name="Xiong Z."/>
            <person name="Fang D."/>
            <person name="Wang B."/>
            <person name="Ming Y."/>
            <person name="Chen Y."/>
            <person name="Zheng Y."/>
            <person name="Kuraku S."/>
            <person name="Pignatelli M."/>
            <person name="Herrero J."/>
            <person name="Beal K."/>
            <person name="Nozawa M."/>
            <person name="Li Q."/>
            <person name="Wang J."/>
            <person name="Zhang H."/>
            <person name="Yu L."/>
            <person name="Shigenobu S."/>
            <person name="Wang J."/>
            <person name="Liu J."/>
            <person name="Flicek P."/>
            <person name="Searle S."/>
            <person name="Wang J."/>
            <person name="Kuratani S."/>
            <person name="Yin Y."/>
            <person name="Aken B."/>
            <person name="Zhang G."/>
            <person name="Irie N."/>
        </authorList>
    </citation>
    <scope>NUCLEOTIDE SEQUENCE [LARGE SCALE GENOMIC DNA]</scope>
    <source>
        <strain evidence="14">Daiwa-1</strain>
    </source>
</reference>
<evidence type="ECO:0000256" key="5">
    <source>
        <dbReference type="ARBA" id="ARBA00022889"/>
    </source>
</evidence>
<dbReference type="PANTHER" id="PTHR11348:SF22">
    <property type="entry name" value="CCN FAMILY MEMBER 5"/>
    <property type="match status" value="1"/>
</dbReference>
<feature type="domain" description="VWFC" evidence="12">
    <location>
        <begin position="87"/>
        <end position="153"/>
    </location>
</feature>
<dbReference type="GO" id="GO:0007155">
    <property type="term" value="P:cell adhesion"/>
    <property type="evidence" value="ECO:0007669"/>
    <property type="project" value="UniProtKB-KW"/>
</dbReference>
<sequence length="241" mass="26371">MRSQLEKQLLFSLLCILSKVCAQLCRTPCYCPWIPPRCPPGSPLVLDGCGVACNHLSVCDQSQGLVCDYSDAHLGRGGTCNFEEGDDSCEVNGKVYRDGEVFQPSCKIQCRCSDGGFTCVPLCSEDVRLPTPDCPHPRRVEVPGKCCQEWICERQDSHFLQDAMTGNVLSALVQFVAAVSLSHPCEEWSTEWSTCSATCGLGISTRVSNQNPYCRLDTHHRLCMLRPCQAPPGIPHTVSAG</sequence>
<organism evidence="13 14">
    <name type="scientific">Pelodiscus sinensis</name>
    <name type="common">Chinese softshell turtle</name>
    <name type="synonym">Trionyx sinensis</name>
    <dbReference type="NCBI Taxonomy" id="13735"/>
    <lineage>
        <taxon>Eukaryota</taxon>
        <taxon>Metazoa</taxon>
        <taxon>Chordata</taxon>
        <taxon>Craniata</taxon>
        <taxon>Vertebrata</taxon>
        <taxon>Euteleostomi</taxon>
        <taxon>Archelosauria</taxon>
        <taxon>Testudinata</taxon>
        <taxon>Testudines</taxon>
        <taxon>Cryptodira</taxon>
        <taxon>Trionychia</taxon>
        <taxon>Trionychidae</taxon>
        <taxon>Pelodiscus</taxon>
    </lineage>
</organism>
<dbReference type="FunFam" id="2.20.100.10:FF:000084">
    <property type="entry name" value="WNT1-inducible-signaling pathway protein 2 isoform X1"/>
    <property type="match status" value="1"/>
</dbReference>
<evidence type="ECO:0000256" key="1">
    <source>
        <dbReference type="ARBA" id="ARBA00004613"/>
    </source>
</evidence>
<evidence type="ECO:0000256" key="6">
    <source>
        <dbReference type="ARBA" id="ARBA00023157"/>
    </source>
</evidence>
<dbReference type="InterPro" id="IPR036383">
    <property type="entry name" value="TSP1_rpt_sf"/>
</dbReference>
<dbReference type="PROSITE" id="PS50184">
    <property type="entry name" value="VWFC_2"/>
    <property type="match status" value="1"/>
</dbReference>
<keyword evidence="14" id="KW-1185">Reference proteome</keyword>
<dbReference type="Gene3D" id="2.20.100.10">
    <property type="entry name" value="Thrombospondin type-1 (TSP1) repeat"/>
    <property type="match status" value="1"/>
</dbReference>
<dbReference type="Proteomes" id="UP000007267">
    <property type="component" value="Unassembled WGS sequence"/>
</dbReference>
<name>K7G3F9_PELSI</name>
<dbReference type="AlphaFoldDB" id="K7G3F9"/>
<dbReference type="Gene3D" id="2.10.70.10">
    <property type="entry name" value="Complement Module, domain 1"/>
    <property type="match status" value="1"/>
</dbReference>
<proteinExistence type="inferred from homology"/>
<dbReference type="GO" id="GO:0005634">
    <property type="term" value="C:nucleus"/>
    <property type="evidence" value="ECO:0007669"/>
    <property type="project" value="Ensembl"/>
</dbReference>
<evidence type="ECO:0000256" key="3">
    <source>
        <dbReference type="ARBA" id="ARBA00022525"/>
    </source>
</evidence>
<dbReference type="SUPFAM" id="SSF82895">
    <property type="entry name" value="TSP-1 type 1 repeat"/>
    <property type="match status" value="1"/>
</dbReference>
<dbReference type="OMA" id="GIPCPEW"/>
<dbReference type="PROSITE" id="PS01208">
    <property type="entry name" value="VWFC_1"/>
    <property type="match status" value="1"/>
</dbReference>
<dbReference type="GO" id="GO:0008201">
    <property type="term" value="F:heparin binding"/>
    <property type="evidence" value="ECO:0007669"/>
    <property type="project" value="TreeGrafter"/>
</dbReference>
<dbReference type="Ensembl" id="ENSPSIT00000014891.1">
    <property type="protein sequence ID" value="ENSPSIP00000014820.1"/>
    <property type="gene ID" value="ENSPSIG00000013243.1"/>
</dbReference>
<dbReference type="SMART" id="SM00214">
    <property type="entry name" value="VWC"/>
    <property type="match status" value="1"/>
</dbReference>
<evidence type="ECO:0000313" key="13">
    <source>
        <dbReference type="Ensembl" id="ENSPSIP00000014820.1"/>
    </source>
</evidence>
<keyword evidence="6" id="KW-1015">Disulfide bond</keyword>
<reference evidence="14" key="1">
    <citation type="submission" date="2011-10" db="EMBL/GenBank/DDBJ databases">
        <authorList>
            <consortium name="Soft-shell Turtle Genome Consortium"/>
        </authorList>
    </citation>
    <scope>NUCLEOTIDE SEQUENCE [LARGE SCALE GENOMIC DNA]</scope>
    <source>
        <strain evidence="14">Daiwa-1</strain>
    </source>
</reference>
<dbReference type="PANTHER" id="PTHR11348">
    <property type="entry name" value="CONNECTIVE TISSUE GROWTH FACTOR-RELATED"/>
    <property type="match status" value="1"/>
</dbReference>
<keyword evidence="3" id="KW-0964">Secreted</keyword>
<dbReference type="GO" id="GO:0005615">
    <property type="term" value="C:extracellular space"/>
    <property type="evidence" value="ECO:0007669"/>
    <property type="project" value="Ensembl"/>
</dbReference>
<evidence type="ECO:0000256" key="7">
    <source>
        <dbReference type="ARBA" id="ARBA00056453"/>
    </source>
</evidence>
<dbReference type="GO" id="GO:0045597">
    <property type="term" value="P:positive regulation of cell differentiation"/>
    <property type="evidence" value="ECO:0007669"/>
    <property type="project" value="TreeGrafter"/>
</dbReference>
<accession>K7G3F9</accession>
<evidence type="ECO:0000256" key="10">
    <source>
        <dbReference type="ARBA" id="ARBA00083672"/>
    </source>
</evidence>
<dbReference type="InterPro" id="IPR000884">
    <property type="entry name" value="TSP1_rpt"/>
</dbReference>
<dbReference type="eggNOG" id="ENOG502RXIT">
    <property type="taxonomic scope" value="Eukaryota"/>
</dbReference>
<keyword evidence="5" id="KW-0130">Cell adhesion</keyword>
<evidence type="ECO:0000256" key="8">
    <source>
        <dbReference type="ARBA" id="ARBA00072546"/>
    </source>
</evidence>
<dbReference type="Pfam" id="PF19035">
    <property type="entry name" value="TSP1_CCN"/>
    <property type="match status" value="1"/>
</dbReference>
<reference evidence="13" key="3">
    <citation type="submission" date="2025-08" db="UniProtKB">
        <authorList>
            <consortium name="Ensembl"/>
        </authorList>
    </citation>
    <scope>IDENTIFICATION</scope>
</reference>
<dbReference type="InterPro" id="IPR043973">
    <property type="entry name" value="TSP1_CCN"/>
</dbReference>
<dbReference type="GO" id="GO:0031012">
    <property type="term" value="C:extracellular matrix"/>
    <property type="evidence" value="ECO:0007669"/>
    <property type="project" value="TreeGrafter"/>
</dbReference>
<protein>
    <recommendedName>
        <fullName evidence="8">CCN family member 5</fullName>
    </recommendedName>
    <alternativeName>
        <fullName evidence="9">Connective tissue growth factor-like protein</fullName>
    </alternativeName>
    <alternativeName>
        <fullName evidence="10">WNT1-inducible-signaling pathway protein 2</fullName>
    </alternativeName>
</protein>
<feature type="signal peptide" evidence="11">
    <location>
        <begin position="1"/>
        <end position="22"/>
    </location>
</feature>
<gene>
    <name evidence="13" type="primary">CCN5</name>
</gene>
<evidence type="ECO:0000313" key="14">
    <source>
        <dbReference type="Proteomes" id="UP000007267"/>
    </source>
</evidence>
<comment type="subcellular location">
    <subcellularLocation>
        <location evidence="1">Secreted</location>
    </subcellularLocation>
</comment>
<evidence type="ECO:0000256" key="2">
    <source>
        <dbReference type="ARBA" id="ARBA00008125"/>
    </source>
</evidence>
<dbReference type="GeneTree" id="ENSGT00940000160207"/>
<dbReference type="HOGENOM" id="CLU_063247_1_1_1"/>
<dbReference type="SUPFAM" id="SSF57603">
    <property type="entry name" value="FnI-like domain"/>
    <property type="match status" value="1"/>
</dbReference>
<dbReference type="Pfam" id="PF00093">
    <property type="entry name" value="VWC"/>
    <property type="match status" value="1"/>
</dbReference>
<comment type="function">
    <text evidence="7">May play an important role in modulating bone turnover. Promotes the adhesion of osteoblast cells and inhibits the binding of fibrinogen to integrin receptors. In addition, inhibits osteocalcin production.</text>
</comment>
<dbReference type="GO" id="GO:0007165">
    <property type="term" value="P:signal transduction"/>
    <property type="evidence" value="ECO:0007669"/>
    <property type="project" value="InterPro"/>
</dbReference>
<dbReference type="InterPro" id="IPR001007">
    <property type="entry name" value="VWF_dom"/>
</dbReference>
<keyword evidence="4 11" id="KW-0732">Signal</keyword>
<dbReference type="SMART" id="SM00121">
    <property type="entry name" value="IB"/>
    <property type="match status" value="1"/>
</dbReference>
<dbReference type="InterPro" id="IPR000867">
    <property type="entry name" value="IGFBP-like"/>
</dbReference>
<dbReference type="InterPro" id="IPR050941">
    <property type="entry name" value="CCN"/>
</dbReference>
<reference evidence="13" key="4">
    <citation type="submission" date="2025-09" db="UniProtKB">
        <authorList>
            <consortium name="Ensembl"/>
        </authorList>
    </citation>
    <scope>IDENTIFICATION</scope>
</reference>
<feature type="chain" id="PRO_5003906096" description="CCN family member 5" evidence="11">
    <location>
        <begin position="23"/>
        <end position="241"/>
    </location>
</feature>
<dbReference type="GO" id="GO:0005178">
    <property type="term" value="F:integrin binding"/>
    <property type="evidence" value="ECO:0007669"/>
    <property type="project" value="TreeGrafter"/>
</dbReference>
<evidence type="ECO:0000256" key="4">
    <source>
        <dbReference type="ARBA" id="ARBA00022729"/>
    </source>
</evidence>